<reference evidence="2 3" key="1">
    <citation type="submission" date="2017-06" db="EMBL/GenBank/DDBJ databases">
        <title>Ant-infecting Ophiocordyceps genomes reveal a high diversity of potential behavioral manipulation genes and a possible major role for enterotoxins.</title>
        <authorList>
            <person name="De Bekker C."/>
            <person name="Evans H.C."/>
            <person name="Brachmann A."/>
            <person name="Hughes D.P."/>
        </authorList>
    </citation>
    <scope>NUCLEOTIDE SEQUENCE [LARGE SCALE GENOMIC DNA]</scope>
    <source>
        <strain evidence="2 3">Map16</strain>
    </source>
</reference>
<sequence>MKFIPATALLLFVSVTMAINCKLGVQYCGSTLLYLQSERAIPKWGKSPGLSDLTTFEGDDQAQVKQMIAEKNDGPNTLFRCDFDRHKYLTQIAHCEFGCYDGGEGNHDYCCSSPAKKRKPGEIC</sequence>
<comment type="caution">
    <text evidence="2">The sequence shown here is derived from an EMBL/GenBank/DDBJ whole genome shotgun (WGS) entry which is preliminary data.</text>
</comment>
<organism evidence="2 3">
    <name type="scientific">Ophiocordyceps camponoti-rufipedis</name>
    <dbReference type="NCBI Taxonomy" id="2004952"/>
    <lineage>
        <taxon>Eukaryota</taxon>
        <taxon>Fungi</taxon>
        <taxon>Dikarya</taxon>
        <taxon>Ascomycota</taxon>
        <taxon>Pezizomycotina</taxon>
        <taxon>Sordariomycetes</taxon>
        <taxon>Hypocreomycetidae</taxon>
        <taxon>Hypocreales</taxon>
        <taxon>Ophiocordycipitaceae</taxon>
        <taxon>Ophiocordyceps</taxon>
    </lineage>
</organism>
<accession>A0A2C5Z9W9</accession>
<dbReference type="AlphaFoldDB" id="A0A2C5Z9W9"/>
<name>A0A2C5Z9W9_9HYPO</name>
<protein>
    <submittedName>
        <fullName evidence="2">Uncharacterized protein</fullName>
    </submittedName>
</protein>
<evidence type="ECO:0000313" key="2">
    <source>
        <dbReference type="EMBL" id="PHH75961.1"/>
    </source>
</evidence>
<feature type="chain" id="PRO_5012858198" evidence="1">
    <location>
        <begin position="19"/>
        <end position="124"/>
    </location>
</feature>
<gene>
    <name evidence="2" type="ORF">CDD80_1923</name>
</gene>
<keyword evidence="3" id="KW-1185">Reference proteome</keyword>
<dbReference type="Proteomes" id="UP000226431">
    <property type="component" value="Unassembled WGS sequence"/>
</dbReference>
<evidence type="ECO:0000256" key="1">
    <source>
        <dbReference type="SAM" id="SignalP"/>
    </source>
</evidence>
<proteinExistence type="predicted"/>
<feature type="signal peptide" evidence="1">
    <location>
        <begin position="1"/>
        <end position="18"/>
    </location>
</feature>
<dbReference type="EMBL" id="NJES01000187">
    <property type="protein sequence ID" value="PHH75961.1"/>
    <property type="molecule type" value="Genomic_DNA"/>
</dbReference>
<keyword evidence="1" id="KW-0732">Signal</keyword>
<evidence type="ECO:0000313" key="3">
    <source>
        <dbReference type="Proteomes" id="UP000226431"/>
    </source>
</evidence>